<keyword evidence="2" id="KW-1185">Reference proteome</keyword>
<dbReference type="KEGG" id="taa:NMY3_00205"/>
<organism evidence="1 2">
    <name type="scientific">Candidatus Nitrosocosmicus oleophilus</name>
    <dbReference type="NCBI Taxonomy" id="1353260"/>
    <lineage>
        <taxon>Archaea</taxon>
        <taxon>Nitrososphaerota</taxon>
        <taxon>Nitrososphaeria</taxon>
        <taxon>Nitrososphaerales</taxon>
        <taxon>Nitrososphaeraceae</taxon>
        <taxon>Candidatus Nitrosocosmicus</taxon>
    </lineage>
</organism>
<evidence type="ECO:0000313" key="1">
    <source>
        <dbReference type="EMBL" id="ALI34419.1"/>
    </source>
</evidence>
<sequence>MISNEISYKITSEEFGLEIMPIKMEHQLKKIFVSDNLTNKEYGTVSFHIEEGFPLALFTESFLIFPIRCKHNVINMIKIPIESTYEWRIMDGITIGAIKHNSGMDTKYSDSYIGSNCAIYFPQRGKMKNPIGTRKIQIGLKIEPVFLENKTKNPIKTESTRPDDISNMIILDSEQERKYLLEMFLEKLCGFRNRNSYEVKLQCKSMVNEGQFENSEISVYSQTEPETCIDHYPYMKVLDENTLCFTCNDITKSCIMCNIKLNLKLWHNASLDKVRINLDSDRFFTSEYVNLSTNLFDIMKVYEIAFFEIENNGKSTLKFRILNCPILKILDTIWSATGGSFPCGNKGNSVIFQSPQEKELRKSPITLSISCIFPSSTSYISPKLVDHRKILLMRKMVFGG</sequence>
<dbReference type="OrthoDB" id="382816at2157"/>
<evidence type="ECO:0000313" key="2">
    <source>
        <dbReference type="Proteomes" id="UP000058925"/>
    </source>
</evidence>
<dbReference type="AlphaFoldDB" id="A0A654LVM2"/>
<dbReference type="GeneID" id="60420408"/>
<dbReference type="Proteomes" id="UP000058925">
    <property type="component" value="Chromosome"/>
</dbReference>
<reference evidence="2" key="1">
    <citation type="submission" date="2015-10" db="EMBL/GenBank/DDBJ databases">
        <title>Niche specialization of a soil ammonia-oxidizing archaeon, Candidatus Nitrosocosmicus oleophilus.</title>
        <authorList>
            <person name="Jung M.-Y."/>
            <person name="Rhee S.-K."/>
        </authorList>
    </citation>
    <scope>NUCLEOTIDE SEQUENCE [LARGE SCALE GENOMIC DNA]</scope>
    <source>
        <strain evidence="2">MY3</strain>
    </source>
</reference>
<protein>
    <submittedName>
        <fullName evidence="1">Uncharacterized protein</fullName>
    </submittedName>
</protein>
<accession>A0A654LVM2</accession>
<dbReference type="EMBL" id="CP012850">
    <property type="protein sequence ID" value="ALI34419.1"/>
    <property type="molecule type" value="Genomic_DNA"/>
</dbReference>
<name>A0A654LVM2_9ARCH</name>
<proteinExistence type="predicted"/>
<dbReference type="RefSeq" id="WP_196817082.1">
    <property type="nucleotide sequence ID" value="NZ_CP012850.1"/>
</dbReference>
<gene>
    <name evidence="1" type="ORF">NMY3_00205</name>
</gene>